<dbReference type="Proteomes" id="UP000004578">
    <property type="component" value="Unassembled WGS sequence"/>
</dbReference>
<evidence type="ECO:0000313" key="2">
    <source>
        <dbReference type="Proteomes" id="UP000004578"/>
    </source>
</evidence>
<keyword evidence="2" id="KW-1185">Reference proteome</keyword>
<dbReference type="PANTHER" id="PTHR12526">
    <property type="entry name" value="GLYCOSYLTRANSFERASE"/>
    <property type="match status" value="1"/>
</dbReference>
<dbReference type="Gene3D" id="3.40.50.2000">
    <property type="entry name" value="Glycogen Phosphorylase B"/>
    <property type="match status" value="2"/>
</dbReference>
<evidence type="ECO:0000313" key="1">
    <source>
        <dbReference type="EMBL" id="EJF48090.1"/>
    </source>
</evidence>
<accession>J1HPV5</accession>
<sequence>MHAWVAHRAARLVGAAFGVPDVLHAHTVFPGATVARGLARLWRRPYAITEHRPSTLDSPAFGARCRPIAAAVAGAGALTTVSDGFARRLGEHYGTGEWEAVPLPVPALFFDEPLGGGAGRADGTGSADGAGAAGGARFVHVSHLDSNKRPGPMCDAFLAAFPHGGARLDVVGGSPAQVEALRSAVGGRPGAASIHFHGRMDRRGTAREMARADVFVLASAVEAGGTVLSEAQAAGCRLVATSTWAGEHAVSEGTGLLVPVDDPGALVRAMRQAADPTAFAPAGRIRERARARYGEEAFVRRWRGIYASLADGSGEVGGRG</sequence>
<dbReference type="AlphaFoldDB" id="J1HPV5"/>
<proteinExistence type="predicted"/>
<dbReference type="EMBL" id="AKFS01000049">
    <property type="protein sequence ID" value="EJF48090.1"/>
    <property type="molecule type" value="Genomic_DNA"/>
</dbReference>
<organism evidence="1 2">
    <name type="scientific">Schaalia georgiae F0490</name>
    <dbReference type="NCBI Taxonomy" id="1125717"/>
    <lineage>
        <taxon>Bacteria</taxon>
        <taxon>Bacillati</taxon>
        <taxon>Actinomycetota</taxon>
        <taxon>Actinomycetes</taxon>
        <taxon>Actinomycetales</taxon>
        <taxon>Actinomycetaceae</taxon>
        <taxon>Schaalia</taxon>
    </lineage>
</organism>
<protein>
    <submittedName>
        <fullName evidence="1">Glycosyltransferase, group 1 family protein</fullName>
    </submittedName>
</protein>
<dbReference type="SUPFAM" id="SSF53756">
    <property type="entry name" value="UDP-Glycosyltransferase/glycogen phosphorylase"/>
    <property type="match status" value="1"/>
</dbReference>
<gene>
    <name evidence="1" type="ORF">HMPREF1317_2194</name>
</gene>
<dbReference type="Pfam" id="PF13692">
    <property type="entry name" value="Glyco_trans_1_4"/>
    <property type="match status" value="1"/>
</dbReference>
<keyword evidence="1" id="KW-0808">Transferase</keyword>
<reference evidence="1 2" key="1">
    <citation type="submission" date="2012-05" db="EMBL/GenBank/DDBJ databases">
        <authorList>
            <person name="Harkins D.M."/>
            <person name="Madupu R."/>
            <person name="Durkin A.S."/>
            <person name="Torralba M."/>
            <person name="Methe B."/>
            <person name="Sutton G.G."/>
            <person name="Nelson K.E."/>
        </authorList>
    </citation>
    <scope>NUCLEOTIDE SEQUENCE [LARGE SCALE GENOMIC DNA]</scope>
    <source>
        <strain evidence="1 2">F0490</strain>
    </source>
</reference>
<comment type="caution">
    <text evidence="1">The sequence shown here is derived from an EMBL/GenBank/DDBJ whole genome shotgun (WGS) entry which is preliminary data.</text>
</comment>
<dbReference type="GO" id="GO:0016740">
    <property type="term" value="F:transferase activity"/>
    <property type="evidence" value="ECO:0007669"/>
    <property type="project" value="UniProtKB-KW"/>
</dbReference>
<name>J1HPV5_9ACTO</name>
<dbReference type="PATRIC" id="fig|1125717.3.peg.309"/>